<keyword evidence="2 4" id="KW-0808">Transferase</keyword>
<dbReference type="Gene3D" id="3.40.50.150">
    <property type="entry name" value="Vaccinia Virus protein VP39"/>
    <property type="match status" value="1"/>
</dbReference>
<dbReference type="NCBIfam" id="TIGR01934">
    <property type="entry name" value="MenG_MenH_UbiE"/>
    <property type="match status" value="1"/>
</dbReference>
<comment type="caution">
    <text evidence="4">Lacks conserved residue(s) required for the propagation of feature annotation.</text>
</comment>
<dbReference type="InterPro" id="IPR029063">
    <property type="entry name" value="SAM-dependent_MTases_sf"/>
</dbReference>
<comment type="similarity">
    <text evidence="4">Belongs to the class I-like SAM-binding methyltransferase superfamily. MenG/UbiE family.</text>
</comment>
<dbReference type="PROSITE" id="PS51608">
    <property type="entry name" value="SAM_MT_UBIE"/>
    <property type="match status" value="1"/>
</dbReference>
<keyword evidence="3 4" id="KW-0949">S-adenosyl-L-methionine</keyword>
<keyword evidence="5" id="KW-0830">Ubiquinone</keyword>
<dbReference type="GO" id="GO:0031314">
    <property type="term" value="C:extrinsic component of mitochondrial inner membrane"/>
    <property type="evidence" value="ECO:0007669"/>
    <property type="project" value="UniProtKB-UniRule"/>
</dbReference>
<comment type="pathway">
    <text evidence="4">Cofactor biosynthesis; ubiquinone biosynthesis.</text>
</comment>
<evidence type="ECO:0000256" key="3">
    <source>
        <dbReference type="ARBA" id="ARBA00022691"/>
    </source>
</evidence>
<dbReference type="EC" id="2.1.1.201" evidence="4"/>
<comment type="catalytic activity">
    <reaction evidence="4">
        <text>a 2-methoxy-6-(all-trans-polyprenyl)benzene-1,4-diol + S-adenosyl-L-methionine = a 5-methoxy-2-methyl-3-(all-trans-polyprenyl)benzene-1,4-diol + S-adenosyl-L-homocysteine + H(+)</text>
        <dbReference type="Rhea" id="RHEA:28286"/>
        <dbReference type="Rhea" id="RHEA-COMP:10858"/>
        <dbReference type="Rhea" id="RHEA-COMP:10859"/>
        <dbReference type="ChEBI" id="CHEBI:15378"/>
        <dbReference type="ChEBI" id="CHEBI:57856"/>
        <dbReference type="ChEBI" id="CHEBI:59789"/>
        <dbReference type="ChEBI" id="CHEBI:84166"/>
        <dbReference type="ChEBI" id="CHEBI:84167"/>
        <dbReference type="EC" id="2.1.1.201"/>
    </reaction>
</comment>
<dbReference type="AlphaFoldDB" id="S6B340"/>
<dbReference type="PANTHER" id="PTHR43591">
    <property type="entry name" value="METHYLTRANSFERASE"/>
    <property type="match status" value="1"/>
</dbReference>
<dbReference type="GO" id="GO:0008425">
    <property type="term" value="F:2-methoxy-6-polyprenyl-1,4-benzoquinol methyltransferase activity"/>
    <property type="evidence" value="ECO:0007669"/>
    <property type="project" value="UniProtKB-UniRule"/>
</dbReference>
<name>S6B340_BABBO</name>
<dbReference type="InterPro" id="IPR023576">
    <property type="entry name" value="UbiE/COQ5_MeTrFase_CS"/>
</dbReference>
<dbReference type="CDD" id="cd02440">
    <property type="entry name" value="AdoMet_MTases"/>
    <property type="match status" value="1"/>
</dbReference>
<comment type="subunit">
    <text evidence="4">Component of a multi-subunit COQ enzyme complex.</text>
</comment>
<dbReference type="Pfam" id="PF01209">
    <property type="entry name" value="Ubie_methyltran"/>
    <property type="match status" value="1"/>
</dbReference>
<dbReference type="HAMAP" id="MF_01813">
    <property type="entry name" value="MenG_UbiE_methyltr"/>
    <property type="match status" value="1"/>
</dbReference>
<dbReference type="VEuPathDB" id="PiroplasmaDB:BBOV_III009020"/>
<dbReference type="SUPFAM" id="SSF53335">
    <property type="entry name" value="S-adenosyl-L-methionine-dependent methyltransferases"/>
    <property type="match status" value="1"/>
</dbReference>
<comment type="subcellular location">
    <subcellularLocation>
        <location evidence="4">Mitochondrion inner membrane</location>
        <topology evidence="4">Peripheral membrane protein</topology>
        <orientation evidence="4">Matrix side</orientation>
    </subcellularLocation>
</comment>
<dbReference type="PROSITE" id="PS01183">
    <property type="entry name" value="UBIE_1"/>
    <property type="match status" value="1"/>
</dbReference>
<dbReference type="PANTHER" id="PTHR43591:SF24">
    <property type="entry name" value="2-METHOXY-6-POLYPRENYL-1,4-BENZOQUINOL METHYLASE, MITOCHONDRIAL"/>
    <property type="match status" value="1"/>
</dbReference>
<evidence type="ECO:0000256" key="1">
    <source>
        <dbReference type="ARBA" id="ARBA00022603"/>
    </source>
</evidence>
<evidence type="ECO:0000256" key="2">
    <source>
        <dbReference type="ARBA" id="ARBA00022679"/>
    </source>
</evidence>
<keyword evidence="1 4" id="KW-0489">Methyltransferase</keyword>
<keyword evidence="4" id="KW-0496">Mitochondrion</keyword>
<dbReference type="UniPathway" id="UPA00232"/>
<organism evidence="5">
    <name type="scientific">Babesia bovis</name>
    <dbReference type="NCBI Taxonomy" id="5865"/>
    <lineage>
        <taxon>Eukaryota</taxon>
        <taxon>Sar</taxon>
        <taxon>Alveolata</taxon>
        <taxon>Apicomplexa</taxon>
        <taxon>Aconoidasida</taxon>
        <taxon>Piroplasmida</taxon>
        <taxon>Babesiidae</taxon>
        <taxon>Babesia</taxon>
    </lineage>
</organism>
<gene>
    <name evidence="5" type="primary">BBOV_III009020</name>
</gene>
<proteinExistence type="evidence at transcript level"/>
<keyword evidence="4" id="KW-0831">Ubiquinone biosynthesis</keyword>
<feature type="binding site" evidence="4">
    <location>
        <position position="152"/>
    </location>
    <ligand>
        <name>S-adenosyl-L-methionine</name>
        <dbReference type="ChEBI" id="CHEBI:59789"/>
    </ligand>
</feature>
<dbReference type="EMBL" id="AK442004">
    <property type="protein sequence ID" value="BAN65798.1"/>
    <property type="molecule type" value="mRNA"/>
</dbReference>
<protein>
    <recommendedName>
        <fullName evidence="4">2-methoxy-6-polyprenyl-1,4-benzoquinol methylase, mitochondrial</fullName>
        <ecNumber evidence="4">2.1.1.201</ecNumber>
    </recommendedName>
    <alternativeName>
        <fullName evidence="4">Ubiquinone biosynthesis methyltransferase COQ5</fullName>
    </alternativeName>
</protein>
<keyword evidence="4" id="KW-0472">Membrane</keyword>
<keyword evidence="4" id="KW-0999">Mitochondrion inner membrane</keyword>
<dbReference type="InterPro" id="IPR004033">
    <property type="entry name" value="UbiE/COQ5_MeTrFase"/>
</dbReference>
<dbReference type="GO" id="GO:0032259">
    <property type="term" value="P:methylation"/>
    <property type="evidence" value="ECO:0007669"/>
    <property type="project" value="UniProtKB-KW"/>
</dbReference>
<accession>S6B340</accession>
<feature type="binding site" evidence="4">
    <location>
        <position position="113"/>
    </location>
    <ligand>
        <name>S-adenosyl-L-methionine</name>
        <dbReference type="ChEBI" id="CHEBI:59789"/>
    </ligand>
</feature>
<comment type="function">
    <text evidence="4">Methyltransferase required for the conversion of 2-polyprenyl-6-methoxy-1,4-benzoquinol (DDMQH2) to 2-polyprenyl-3-methyl-6-methoxy-1,4-benzoquinol (DMQH2).</text>
</comment>
<reference evidence="5" key="1">
    <citation type="journal article" date="2014" name="BMC Genomics">
        <title>The Babesia bovis gene and promoter model: an update from full-length EST analysis.</title>
        <authorList>
            <person name="Yamagishi J."/>
            <person name="Wakaguri H."/>
            <person name="Yokoyama N."/>
            <person name="Yamashita R."/>
            <person name="Suzuki Y."/>
            <person name="Xuan X."/>
            <person name="Igarashi I."/>
        </authorList>
    </citation>
    <scope>NUCLEOTIDE SEQUENCE</scope>
    <source>
        <strain evidence="5">Texas</strain>
    </source>
</reference>
<sequence>MTFIKNVMYRTENILPNVVPQKTLKSIHTEWRRHATVYDTSFIRGIFSKVANKYDLMNDLMSLGIHRIWKDIFVKETITLFSDINKNIANATLEGNTYDGDTNVKIMDLAGGTGDIAFRILDKMKNIKMKDASGFIIHNPRYRIKPEITVVDPSVEMTDIGRNKAINLGYSNYVSWINASAECLPMEDNTYDIITCAFGVRNFSDREQGLKECYRVLKPGGRLMVLEFSHCENDLPAAIYDRYSEIVIPTLGHYVANDRAAYQYLVDSIRSFPTQEEFADLLIKLNYTMVAYRNLTTGIVAIHSAFKPQ</sequence>
<evidence type="ECO:0000313" key="5">
    <source>
        <dbReference type="EMBL" id="BAN65798.1"/>
    </source>
</evidence>
<evidence type="ECO:0000256" key="4">
    <source>
        <dbReference type="HAMAP-Rule" id="MF_03191"/>
    </source>
</evidence>
<dbReference type="PROSITE" id="PS01184">
    <property type="entry name" value="UBIE_2"/>
    <property type="match status" value="1"/>
</dbReference>